<dbReference type="InterPro" id="IPR051363">
    <property type="entry name" value="RLR_Helicase"/>
</dbReference>
<evidence type="ECO:0000259" key="1">
    <source>
        <dbReference type="PROSITE" id="PS51194"/>
    </source>
</evidence>
<accession>A0AAW2ZFM5</accession>
<organism evidence="2 3">
    <name type="scientific">Acrasis kona</name>
    <dbReference type="NCBI Taxonomy" id="1008807"/>
    <lineage>
        <taxon>Eukaryota</taxon>
        <taxon>Discoba</taxon>
        <taxon>Heterolobosea</taxon>
        <taxon>Tetramitia</taxon>
        <taxon>Eutetramitia</taxon>
        <taxon>Acrasidae</taxon>
        <taxon>Acrasis</taxon>
    </lineage>
</organism>
<dbReference type="SUPFAM" id="SSF52540">
    <property type="entry name" value="P-loop containing nucleoside triphosphate hydrolases"/>
    <property type="match status" value="1"/>
</dbReference>
<comment type="caution">
    <text evidence="2">The sequence shown here is derived from an EMBL/GenBank/DDBJ whole genome shotgun (WGS) entry which is preliminary data.</text>
</comment>
<gene>
    <name evidence="2" type="ORF">AKO1_015735</name>
</gene>
<dbReference type="Proteomes" id="UP001431209">
    <property type="component" value="Unassembled WGS sequence"/>
</dbReference>
<proteinExistence type="predicted"/>
<keyword evidence="3" id="KW-1185">Reference proteome</keyword>
<reference evidence="2 3" key="1">
    <citation type="submission" date="2024-03" db="EMBL/GenBank/DDBJ databases">
        <title>The Acrasis kona genome and developmental transcriptomes reveal deep origins of eukaryotic multicellular pathways.</title>
        <authorList>
            <person name="Sheikh S."/>
            <person name="Fu C.-J."/>
            <person name="Brown M.W."/>
            <person name="Baldauf S.L."/>
        </authorList>
    </citation>
    <scope>NUCLEOTIDE SEQUENCE [LARGE SCALE GENOMIC DNA]</scope>
    <source>
        <strain evidence="2 3">ATCC MYA-3509</strain>
    </source>
</reference>
<dbReference type="InterPro" id="IPR001650">
    <property type="entry name" value="Helicase_C-like"/>
</dbReference>
<dbReference type="PANTHER" id="PTHR14074:SF16">
    <property type="entry name" value="ANTIVIRAL INNATE IMMUNE RESPONSE RECEPTOR RIG-I"/>
    <property type="match status" value="1"/>
</dbReference>
<dbReference type="GO" id="GO:0005737">
    <property type="term" value="C:cytoplasm"/>
    <property type="evidence" value="ECO:0007669"/>
    <property type="project" value="TreeGrafter"/>
</dbReference>
<name>A0AAW2ZFM5_9EUKA</name>
<dbReference type="AlphaFoldDB" id="A0AAW2ZFM5"/>
<dbReference type="EMBL" id="JAOPGA020001450">
    <property type="protein sequence ID" value="KAL0488591.1"/>
    <property type="molecule type" value="Genomic_DNA"/>
</dbReference>
<feature type="non-terminal residue" evidence="2">
    <location>
        <position position="452"/>
    </location>
</feature>
<dbReference type="Gene3D" id="3.40.50.300">
    <property type="entry name" value="P-loop containing nucleotide triphosphate hydrolases"/>
    <property type="match status" value="1"/>
</dbReference>
<feature type="domain" description="Helicase C-terminal" evidence="1">
    <location>
        <begin position="82"/>
        <end position="241"/>
    </location>
</feature>
<evidence type="ECO:0000313" key="2">
    <source>
        <dbReference type="EMBL" id="KAL0488591.1"/>
    </source>
</evidence>
<dbReference type="Pfam" id="PF00271">
    <property type="entry name" value="Helicase_C"/>
    <property type="match status" value="1"/>
</dbReference>
<dbReference type="SMART" id="SM00490">
    <property type="entry name" value="HELICc"/>
    <property type="match status" value="1"/>
</dbReference>
<dbReference type="InterPro" id="IPR027417">
    <property type="entry name" value="P-loop_NTPase"/>
</dbReference>
<sequence length="452" mass="51222">MDETSKSMISVIEQYIKTLKNNNIQSGVISSAYNCITLIEERGAKIGWEQFSNLLVQDPLSTSIIQDNKYDVIPVHCSKRVLLLDVLTQQPSLKALVFVKTRISAMETVEFLRENNLNACLMLGHDSMSIPEQSRVIDDFKSIYNVMVATSVAEEGLDIPSCNLVVRMDGIDNALQLIQSRGRARSKESRFICIMYNHEQNLNTCESHENNMFKAIDVLIENERHNPNLYRRDTRAIEDTISISHIIYTVWNSCVIANPSTTVLHRGSCSNVLSSNVKYLFDASVEYKIYKRGDDHQPEYLGSVEIPLKGCSQADKLVICADSWCLNTKDAKIAAAQKALIELNRRELIILQNDPQEANEKKNTKDLIKIDGNNFDHIIHEQNAVNVLNVCQSIDPTYHFTEVQKRIQCECLLFDKSIAVTSDHHIDQRSAKRQAAIKMLMAIIDLNGFIKV</sequence>
<dbReference type="PANTHER" id="PTHR14074">
    <property type="entry name" value="HELICASE WITH DEATH DOMAIN-RELATED"/>
    <property type="match status" value="1"/>
</dbReference>
<dbReference type="PROSITE" id="PS51194">
    <property type="entry name" value="HELICASE_CTER"/>
    <property type="match status" value="1"/>
</dbReference>
<protein>
    <recommendedName>
        <fullName evidence="1">Helicase C-terminal domain-containing protein</fullName>
    </recommendedName>
</protein>
<evidence type="ECO:0000313" key="3">
    <source>
        <dbReference type="Proteomes" id="UP001431209"/>
    </source>
</evidence>